<dbReference type="SUPFAM" id="SSF54909">
    <property type="entry name" value="Dimeric alpha+beta barrel"/>
    <property type="match status" value="2"/>
</dbReference>
<protein>
    <submittedName>
        <fullName evidence="2">EthD domain-containing protein</fullName>
    </submittedName>
</protein>
<dbReference type="InterPro" id="IPR009799">
    <property type="entry name" value="EthD_dom"/>
</dbReference>
<dbReference type="InterPro" id="IPR011008">
    <property type="entry name" value="Dimeric_a/b-barrel"/>
</dbReference>
<accession>A0ABV3SKY7</accession>
<sequence length="234" mass="26347">MIRKFIFLKRKSGLAADDFAERWKGRHAQALAGDGAFRAMAGRYVQNRAQPAVDDLIPEPLWDGLVEIDVGPEFTAPETIRDNPLNKTVGPHQDDFADPSRMVQFFARENVVFDGPARGVKILSLPRRRAGSSPAEFSKHYKEVHGTLVSRNAAFAEFCNRYVQHHVLPETVKTSEDFVPYDGISEFWFDSLEHARKAWSAPSYMAELRADEKNFVGSPPSHRLLVDPLEIPLG</sequence>
<reference evidence="2 3" key="1">
    <citation type="submission" date="2024-05" db="EMBL/GenBank/DDBJ databases">
        <authorList>
            <person name="Jiang F."/>
        </authorList>
    </citation>
    <scope>NUCLEOTIDE SEQUENCE [LARGE SCALE GENOMIC DNA]</scope>
    <source>
        <strain evidence="2 3">LZ166</strain>
    </source>
</reference>
<feature type="domain" description="EthD" evidence="1">
    <location>
        <begin position="131"/>
        <end position="217"/>
    </location>
</feature>
<evidence type="ECO:0000313" key="2">
    <source>
        <dbReference type="EMBL" id="MEX0407445.1"/>
    </source>
</evidence>
<dbReference type="EMBL" id="JBDPGJ010000004">
    <property type="protein sequence ID" value="MEX0407445.1"/>
    <property type="molecule type" value="Genomic_DNA"/>
</dbReference>
<evidence type="ECO:0000259" key="1">
    <source>
        <dbReference type="Pfam" id="PF07110"/>
    </source>
</evidence>
<dbReference type="Gene3D" id="3.30.70.100">
    <property type="match status" value="2"/>
</dbReference>
<dbReference type="Pfam" id="PF07110">
    <property type="entry name" value="EthD"/>
    <property type="match status" value="1"/>
</dbReference>
<evidence type="ECO:0000313" key="3">
    <source>
        <dbReference type="Proteomes" id="UP001556692"/>
    </source>
</evidence>
<gene>
    <name evidence="2" type="ORF">ABGN05_17435</name>
</gene>
<comment type="caution">
    <text evidence="2">The sequence shown here is derived from an EMBL/GenBank/DDBJ whole genome shotgun (WGS) entry which is preliminary data.</text>
</comment>
<proteinExistence type="predicted"/>
<keyword evidence="3" id="KW-1185">Reference proteome</keyword>
<dbReference type="NCBIfam" id="TIGR02118">
    <property type="entry name" value="EthD family reductase"/>
    <property type="match status" value="1"/>
</dbReference>
<organism evidence="2 3">
    <name type="scientific">Aquibium pacificus</name>
    <dbReference type="NCBI Taxonomy" id="3153579"/>
    <lineage>
        <taxon>Bacteria</taxon>
        <taxon>Pseudomonadati</taxon>
        <taxon>Pseudomonadota</taxon>
        <taxon>Alphaproteobacteria</taxon>
        <taxon>Hyphomicrobiales</taxon>
        <taxon>Phyllobacteriaceae</taxon>
        <taxon>Aquibium</taxon>
    </lineage>
</organism>
<name>A0ABV3SKY7_9HYPH</name>
<dbReference type="Proteomes" id="UP001556692">
    <property type="component" value="Unassembled WGS sequence"/>
</dbReference>
<dbReference type="RefSeq" id="WP_367955325.1">
    <property type="nucleotide sequence ID" value="NZ_JBDPGJ010000004.1"/>
</dbReference>